<dbReference type="Pfam" id="PF06199">
    <property type="entry name" value="Phage_tail_2"/>
    <property type="match status" value="1"/>
</dbReference>
<gene>
    <name evidence="1" type="ORF">NE651_12490</name>
</gene>
<name>A0AAJ1FES5_9BACT</name>
<dbReference type="Proteomes" id="UP001205035">
    <property type="component" value="Unassembled WGS sequence"/>
</dbReference>
<dbReference type="RefSeq" id="WP_256166489.1">
    <property type="nucleotide sequence ID" value="NZ_JANGBQ010000020.1"/>
</dbReference>
<dbReference type="EMBL" id="JANGBQ010000020">
    <property type="protein sequence ID" value="MCQ5083702.1"/>
    <property type="molecule type" value="Genomic_DNA"/>
</dbReference>
<sequence>MAEKRYDSSKDMITGDKLMLFVQTEAAGAEGTPPATVLPIAFGTSCSIEISTDTIDTSSKMSGNWKEFLVGQLGYTVSSESLLSLKTGHCSFNTLKRLMKERMPIPFVLAKTAESEGDFPQGDSLVKGEAIITALSMTADNGSICTSSITLQGTGELADGTLVE</sequence>
<organism evidence="1 2">
    <name type="scientific">Alistipes onderdonkii</name>
    <dbReference type="NCBI Taxonomy" id="328813"/>
    <lineage>
        <taxon>Bacteria</taxon>
        <taxon>Pseudomonadati</taxon>
        <taxon>Bacteroidota</taxon>
        <taxon>Bacteroidia</taxon>
        <taxon>Bacteroidales</taxon>
        <taxon>Rikenellaceae</taxon>
        <taxon>Alistipes</taxon>
    </lineage>
</organism>
<accession>A0AAJ1FES5</accession>
<dbReference type="AlphaFoldDB" id="A0AAJ1FES5"/>
<reference evidence="1" key="1">
    <citation type="submission" date="2022-06" db="EMBL/GenBank/DDBJ databases">
        <title>Isolation of gut microbiota from human fecal samples.</title>
        <authorList>
            <person name="Pamer E.G."/>
            <person name="Barat B."/>
            <person name="Waligurski E."/>
            <person name="Medina S."/>
            <person name="Paddock L."/>
            <person name="Mostad J."/>
        </authorList>
    </citation>
    <scope>NUCLEOTIDE SEQUENCE</scope>
    <source>
        <strain evidence="1">DFI.6.22</strain>
    </source>
</reference>
<comment type="caution">
    <text evidence="1">The sequence shown here is derived from an EMBL/GenBank/DDBJ whole genome shotgun (WGS) entry which is preliminary data.</text>
</comment>
<evidence type="ECO:0000313" key="1">
    <source>
        <dbReference type="EMBL" id="MCQ5083702.1"/>
    </source>
</evidence>
<dbReference type="InterPro" id="IPR011855">
    <property type="entry name" value="Phgtail_TP901_1"/>
</dbReference>
<protein>
    <submittedName>
        <fullName evidence="1">Phage tail protein</fullName>
    </submittedName>
</protein>
<evidence type="ECO:0000313" key="2">
    <source>
        <dbReference type="Proteomes" id="UP001205035"/>
    </source>
</evidence>
<proteinExistence type="predicted"/>